<dbReference type="GO" id="GO:0045892">
    <property type="term" value="P:negative regulation of DNA-templated transcription"/>
    <property type="evidence" value="ECO:0007669"/>
    <property type="project" value="TreeGrafter"/>
</dbReference>
<evidence type="ECO:0000256" key="1">
    <source>
        <dbReference type="ARBA" id="ARBA00023015"/>
    </source>
</evidence>
<dbReference type="InterPro" id="IPR036390">
    <property type="entry name" value="WH_DNA-bd_sf"/>
</dbReference>
<proteinExistence type="predicted"/>
<dbReference type="RefSeq" id="WP_129458909.1">
    <property type="nucleotide sequence ID" value="NZ_PPCV01000005.1"/>
</dbReference>
<dbReference type="SUPFAM" id="SSF55781">
    <property type="entry name" value="GAF domain-like"/>
    <property type="match status" value="1"/>
</dbReference>
<accession>A0A4Q2EEZ1</accession>
<feature type="region of interest" description="Disordered" evidence="4">
    <location>
        <begin position="257"/>
        <end position="285"/>
    </location>
</feature>
<dbReference type="PANTHER" id="PTHR30136">
    <property type="entry name" value="HELIX-TURN-HELIX TRANSCRIPTIONAL REGULATOR, ICLR FAMILY"/>
    <property type="match status" value="1"/>
</dbReference>
<dbReference type="InterPro" id="IPR050707">
    <property type="entry name" value="HTH_MetabolicPath_Reg"/>
</dbReference>
<evidence type="ECO:0000313" key="7">
    <source>
        <dbReference type="EMBL" id="RXW32170.1"/>
    </source>
</evidence>
<evidence type="ECO:0000313" key="8">
    <source>
        <dbReference type="Proteomes" id="UP000290624"/>
    </source>
</evidence>
<name>A0A4Q2EEZ1_9ACTN</name>
<feature type="compositionally biased region" description="Polar residues" evidence="4">
    <location>
        <begin position="259"/>
        <end position="274"/>
    </location>
</feature>
<gene>
    <name evidence="7" type="ORF">C1706_09035</name>
</gene>
<keyword evidence="3" id="KW-0804">Transcription</keyword>
<sequence>MPARSGSDEVPAGSAPAVIRAVRILDALADSPTGFLTLSDLAREVGIPKSSASAICLALEAGKLIHREDIGYRLGRRSVELGGAYLARMDQVTEFYDVCSSSELFRHETLRLNVLAGIDTLCVARYEGHPALRLTSGIGDKFPAHATAQGKALLARLDDAEVRRIFHGLPRLEVATAKTMRELPALLDDLRATRERGFAVDEGEAADHVVGLAVTVPTRGVRSPMLAVSVTLLDWEATTERRIRMVAGLREVARALGNPMSSTGAGEATPSSGLASRHGGSPVNT</sequence>
<dbReference type="InterPro" id="IPR014757">
    <property type="entry name" value="Tscrpt_reg_IclR_C"/>
</dbReference>
<comment type="caution">
    <text evidence="7">The sequence shown here is derived from an EMBL/GenBank/DDBJ whole genome shotgun (WGS) entry which is preliminary data.</text>
</comment>
<protein>
    <submittedName>
        <fullName evidence="7">IclR family transcriptional regulator</fullName>
    </submittedName>
</protein>
<dbReference type="GO" id="GO:0003677">
    <property type="term" value="F:DNA binding"/>
    <property type="evidence" value="ECO:0007669"/>
    <property type="project" value="UniProtKB-KW"/>
</dbReference>
<reference evidence="7 8" key="1">
    <citation type="submission" date="2018-01" db="EMBL/GenBank/DDBJ databases">
        <title>Lactibacter flavus gen. nov., sp. nov., a novel bacterium of the family Propionibacteriaceae isolated from raw milk and dairy products.</title>
        <authorList>
            <person name="Wenning M."/>
            <person name="Breitenwieser F."/>
            <person name="Huptas C."/>
            <person name="von Neubeck M."/>
            <person name="Busse H.-J."/>
            <person name="Scherer S."/>
        </authorList>
    </citation>
    <scope>NUCLEOTIDE SEQUENCE [LARGE SCALE GENOMIC DNA]</scope>
    <source>
        <strain evidence="7 8">VG341</strain>
    </source>
</reference>
<dbReference type="PANTHER" id="PTHR30136:SF24">
    <property type="entry name" value="HTH-TYPE TRANSCRIPTIONAL REPRESSOR ALLR"/>
    <property type="match status" value="1"/>
</dbReference>
<feature type="domain" description="IclR-ED" evidence="6">
    <location>
        <begin position="77"/>
        <end position="262"/>
    </location>
</feature>
<dbReference type="SUPFAM" id="SSF46785">
    <property type="entry name" value="Winged helix' DNA-binding domain"/>
    <property type="match status" value="1"/>
</dbReference>
<evidence type="ECO:0000259" key="5">
    <source>
        <dbReference type="PROSITE" id="PS51077"/>
    </source>
</evidence>
<keyword evidence="2" id="KW-0238">DNA-binding</keyword>
<keyword evidence="1" id="KW-0805">Transcription regulation</keyword>
<dbReference type="Proteomes" id="UP000290624">
    <property type="component" value="Unassembled WGS sequence"/>
</dbReference>
<dbReference type="Gene3D" id="3.30.450.40">
    <property type="match status" value="1"/>
</dbReference>
<keyword evidence="8" id="KW-1185">Reference proteome</keyword>
<evidence type="ECO:0000259" key="6">
    <source>
        <dbReference type="PROSITE" id="PS51078"/>
    </source>
</evidence>
<dbReference type="Pfam" id="PF01614">
    <property type="entry name" value="IclR_C"/>
    <property type="match status" value="1"/>
</dbReference>
<dbReference type="SMART" id="SM00346">
    <property type="entry name" value="HTH_ICLR"/>
    <property type="match status" value="1"/>
</dbReference>
<dbReference type="PROSITE" id="PS51077">
    <property type="entry name" value="HTH_ICLR"/>
    <property type="match status" value="1"/>
</dbReference>
<evidence type="ECO:0000256" key="3">
    <source>
        <dbReference type="ARBA" id="ARBA00023163"/>
    </source>
</evidence>
<dbReference type="OrthoDB" id="4068713at2"/>
<dbReference type="Pfam" id="PF09339">
    <property type="entry name" value="HTH_IclR"/>
    <property type="match status" value="1"/>
</dbReference>
<dbReference type="InterPro" id="IPR029016">
    <property type="entry name" value="GAF-like_dom_sf"/>
</dbReference>
<dbReference type="InterPro" id="IPR005471">
    <property type="entry name" value="Tscrpt_reg_IclR_N"/>
</dbReference>
<dbReference type="GO" id="GO:0003700">
    <property type="term" value="F:DNA-binding transcription factor activity"/>
    <property type="evidence" value="ECO:0007669"/>
    <property type="project" value="TreeGrafter"/>
</dbReference>
<dbReference type="InterPro" id="IPR036388">
    <property type="entry name" value="WH-like_DNA-bd_sf"/>
</dbReference>
<evidence type="ECO:0000256" key="4">
    <source>
        <dbReference type="SAM" id="MobiDB-lite"/>
    </source>
</evidence>
<dbReference type="PROSITE" id="PS51078">
    <property type="entry name" value="ICLR_ED"/>
    <property type="match status" value="1"/>
</dbReference>
<evidence type="ECO:0000256" key="2">
    <source>
        <dbReference type="ARBA" id="ARBA00023125"/>
    </source>
</evidence>
<organism evidence="7 8">
    <name type="scientific">Propioniciclava flava</name>
    <dbReference type="NCBI Taxonomy" id="2072026"/>
    <lineage>
        <taxon>Bacteria</taxon>
        <taxon>Bacillati</taxon>
        <taxon>Actinomycetota</taxon>
        <taxon>Actinomycetes</taxon>
        <taxon>Propionibacteriales</taxon>
        <taxon>Propionibacteriaceae</taxon>
        <taxon>Propioniciclava</taxon>
    </lineage>
</organism>
<dbReference type="Gene3D" id="1.10.10.10">
    <property type="entry name" value="Winged helix-like DNA-binding domain superfamily/Winged helix DNA-binding domain"/>
    <property type="match status" value="1"/>
</dbReference>
<feature type="domain" description="HTH iclR-type" evidence="5">
    <location>
        <begin position="15"/>
        <end position="76"/>
    </location>
</feature>
<dbReference type="EMBL" id="PPCV01000005">
    <property type="protein sequence ID" value="RXW32170.1"/>
    <property type="molecule type" value="Genomic_DNA"/>
</dbReference>
<dbReference type="AlphaFoldDB" id="A0A4Q2EEZ1"/>